<feature type="chain" id="PRO_5041450712" evidence="3">
    <location>
        <begin position="18"/>
        <end position="330"/>
    </location>
</feature>
<proteinExistence type="predicted"/>
<keyword evidence="2" id="KW-0812">Transmembrane</keyword>
<keyword evidence="3" id="KW-0732">Signal</keyword>
<evidence type="ECO:0000256" key="3">
    <source>
        <dbReference type="SAM" id="SignalP"/>
    </source>
</evidence>
<evidence type="ECO:0000256" key="2">
    <source>
        <dbReference type="SAM" id="Phobius"/>
    </source>
</evidence>
<comment type="caution">
    <text evidence="4">The sequence shown here is derived from an EMBL/GenBank/DDBJ whole genome shotgun (WGS) entry which is preliminary data.</text>
</comment>
<dbReference type="Proteomes" id="UP001174909">
    <property type="component" value="Unassembled WGS sequence"/>
</dbReference>
<keyword evidence="2" id="KW-0472">Membrane</keyword>
<protein>
    <submittedName>
        <fullName evidence="4">Uncharacterized protein</fullName>
    </submittedName>
</protein>
<sequence length="330" mass="35566">MEALLLDLILAVSVAGAQMCQVEVVYFQFVLGEPCTYHLPNSSYGVNVTVSDPTNITCNWRWRADDLTAFNQREPGFGVQGDYFWFLTSEEILERATQEFAIKCRQLASLGPITFLFYAADIDVSPSSVAPSSTRGLTSVAPNATIPIQPGGVLPNDNEDDGCKSVTIGMAVPFAVSTLVAGICIVAFIVATWRLAVERRGRHAVESEDEGQGASHGSPALPPDPLPGSAIRHRSRHSPAELRQQETDEYDAETTPEQIPLIPMPPSAQREESGASAVCESPRRSAAGSPSVERSSPSREVPDIKVEPSLLLASIDYPRAADSTEPLSQQ</sequence>
<organism evidence="4 5">
    <name type="scientific">Geodia barretti</name>
    <name type="common">Barrett's horny sponge</name>
    <dbReference type="NCBI Taxonomy" id="519541"/>
    <lineage>
        <taxon>Eukaryota</taxon>
        <taxon>Metazoa</taxon>
        <taxon>Porifera</taxon>
        <taxon>Demospongiae</taxon>
        <taxon>Heteroscleromorpha</taxon>
        <taxon>Tetractinellida</taxon>
        <taxon>Astrophorina</taxon>
        <taxon>Geodiidae</taxon>
        <taxon>Geodia</taxon>
    </lineage>
</organism>
<feature type="compositionally biased region" description="Basic and acidic residues" evidence="1">
    <location>
        <begin position="296"/>
        <end position="306"/>
    </location>
</feature>
<keyword evidence="2" id="KW-1133">Transmembrane helix</keyword>
<feature type="transmembrane region" description="Helical" evidence="2">
    <location>
        <begin position="170"/>
        <end position="193"/>
    </location>
</feature>
<name>A0AA35RMP9_GEOBA</name>
<evidence type="ECO:0000313" key="5">
    <source>
        <dbReference type="Proteomes" id="UP001174909"/>
    </source>
</evidence>
<feature type="signal peptide" evidence="3">
    <location>
        <begin position="1"/>
        <end position="17"/>
    </location>
</feature>
<feature type="region of interest" description="Disordered" evidence="1">
    <location>
        <begin position="204"/>
        <end position="330"/>
    </location>
</feature>
<dbReference type="AlphaFoldDB" id="A0AA35RMP9"/>
<reference evidence="4" key="1">
    <citation type="submission" date="2023-03" db="EMBL/GenBank/DDBJ databases">
        <authorList>
            <person name="Steffen K."/>
            <person name="Cardenas P."/>
        </authorList>
    </citation>
    <scope>NUCLEOTIDE SEQUENCE</scope>
</reference>
<gene>
    <name evidence="4" type="ORF">GBAR_LOCUS8501</name>
</gene>
<evidence type="ECO:0000256" key="1">
    <source>
        <dbReference type="SAM" id="MobiDB-lite"/>
    </source>
</evidence>
<evidence type="ECO:0000313" key="4">
    <source>
        <dbReference type="EMBL" id="CAI8013396.1"/>
    </source>
</evidence>
<keyword evidence="5" id="KW-1185">Reference proteome</keyword>
<dbReference type="EMBL" id="CASHTH010001258">
    <property type="protein sequence ID" value="CAI8013396.1"/>
    <property type="molecule type" value="Genomic_DNA"/>
</dbReference>
<accession>A0AA35RMP9</accession>